<feature type="transmembrane region" description="Helical" evidence="7">
    <location>
        <begin position="172"/>
        <end position="189"/>
    </location>
</feature>
<keyword evidence="4 7" id="KW-0812">Transmembrane</keyword>
<keyword evidence="6 7" id="KW-0472">Membrane</keyword>
<comment type="subcellular location">
    <subcellularLocation>
        <location evidence="1">Cell membrane</location>
        <topology evidence="1">Multi-pass membrane protein</topology>
    </subcellularLocation>
</comment>
<reference evidence="8 9" key="1">
    <citation type="submission" date="2018-09" db="EMBL/GenBank/DDBJ databases">
        <title>Draft genome of Simplicispira sp. NY-02.</title>
        <authorList>
            <person name="Im W.T."/>
        </authorList>
    </citation>
    <scope>NUCLEOTIDE SEQUENCE [LARGE SCALE GENOMIC DNA]</scope>
    <source>
        <strain evidence="8 9">NY-02</strain>
    </source>
</reference>
<dbReference type="OrthoDB" id="8596378at2"/>
<evidence type="ECO:0000256" key="5">
    <source>
        <dbReference type="ARBA" id="ARBA00022989"/>
    </source>
</evidence>
<comment type="similarity">
    <text evidence="2">Belongs to the chromate ion transporter (CHR) (TC 2.A.51) family.</text>
</comment>
<dbReference type="InterPro" id="IPR003370">
    <property type="entry name" value="Chromate_transpt"/>
</dbReference>
<keyword evidence="5 7" id="KW-1133">Transmembrane helix</keyword>
<dbReference type="Proteomes" id="UP000266302">
    <property type="component" value="Unassembled WGS sequence"/>
</dbReference>
<evidence type="ECO:0000256" key="2">
    <source>
        <dbReference type="ARBA" id="ARBA00005262"/>
    </source>
</evidence>
<dbReference type="AlphaFoldDB" id="A0A398C984"/>
<dbReference type="EMBL" id="QXJC01000001">
    <property type="protein sequence ID" value="RID98914.1"/>
    <property type="molecule type" value="Genomic_DNA"/>
</dbReference>
<evidence type="ECO:0000256" key="4">
    <source>
        <dbReference type="ARBA" id="ARBA00022692"/>
    </source>
</evidence>
<proteinExistence type="inferred from homology"/>
<dbReference type="RefSeq" id="WP_119107366.1">
    <property type="nucleotide sequence ID" value="NZ_QXJC01000001.1"/>
</dbReference>
<evidence type="ECO:0000256" key="3">
    <source>
        <dbReference type="ARBA" id="ARBA00022475"/>
    </source>
</evidence>
<evidence type="ECO:0000256" key="1">
    <source>
        <dbReference type="ARBA" id="ARBA00004651"/>
    </source>
</evidence>
<dbReference type="PANTHER" id="PTHR43663:SF1">
    <property type="entry name" value="CHROMATE TRANSPORTER"/>
    <property type="match status" value="1"/>
</dbReference>
<feature type="transmembrane region" description="Helical" evidence="7">
    <location>
        <begin position="17"/>
        <end position="37"/>
    </location>
</feature>
<comment type="caution">
    <text evidence="8">The sequence shown here is derived from an EMBL/GenBank/DDBJ whole genome shotgun (WGS) entry which is preliminary data.</text>
</comment>
<name>A0A398C984_9BURK</name>
<evidence type="ECO:0000313" key="9">
    <source>
        <dbReference type="Proteomes" id="UP000266302"/>
    </source>
</evidence>
<accession>A0A398C984</accession>
<protein>
    <submittedName>
        <fullName evidence="8">Chromate transporter</fullName>
    </submittedName>
</protein>
<organism evidence="8 9">
    <name type="scientific">Simplicispira hankyongi</name>
    <dbReference type="NCBI Taxonomy" id="2315688"/>
    <lineage>
        <taxon>Bacteria</taxon>
        <taxon>Pseudomonadati</taxon>
        <taxon>Pseudomonadota</taxon>
        <taxon>Betaproteobacteria</taxon>
        <taxon>Burkholderiales</taxon>
        <taxon>Comamonadaceae</taxon>
        <taxon>Simplicispira</taxon>
    </lineage>
</organism>
<feature type="transmembrane region" description="Helical" evidence="7">
    <location>
        <begin position="147"/>
        <end position="166"/>
    </location>
</feature>
<keyword evidence="3" id="KW-1003">Cell membrane</keyword>
<dbReference type="GO" id="GO:0005886">
    <property type="term" value="C:plasma membrane"/>
    <property type="evidence" value="ECO:0007669"/>
    <property type="project" value="UniProtKB-SubCell"/>
</dbReference>
<evidence type="ECO:0000313" key="8">
    <source>
        <dbReference type="EMBL" id="RID98914.1"/>
    </source>
</evidence>
<dbReference type="InterPro" id="IPR052518">
    <property type="entry name" value="CHR_Transporter"/>
</dbReference>
<dbReference type="GO" id="GO:0015109">
    <property type="term" value="F:chromate transmembrane transporter activity"/>
    <property type="evidence" value="ECO:0007669"/>
    <property type="project" value="InterPro"/>
</dbReference>
<feature type="transmembrane region" description="Helical" evidence="7">
    <location>
        <begin position="84"/>
        <end position="107"/>
    </location>
</feature>
<evidence type="ECO:0000256" key="7">
    <source>
        <dbReference type="SAM" id="Phobius"/>
    </source>
</evidence>
<keyword evidence="9" id="KW-1185">Reference proteome</keyword>
<dbReference type="Pfam" id="PF02417">
    <property type="entry name" value="Chromate_transp"/>
    <property type="match status" value="1"/>
</dbReference>
<gene>
    <name evidence="8" type="ORF">D3F03_00135</name>
</gene>
<dbReference type="PANTHER" id="PTHR43663">
    <property type="entry name" value="CHROMATE TRANSPORT PROTEIN-RELATED"/>
    <property type="match status" value="1"/>
</dbReference>
<feature type="transmembrane region" description="Helical" evidence="7">
    <location>
        <begin position="119"/>
        <end position="140"/>
    </location>
</feature>
<evidence type="ECO:0000256" key="6">
    <source>
        <dbReference type="ARBA" id="ARBA00023136"/>
    </source>
</evidence>
<sequence length="192" mass="20198">MPTTSQPPASRPDNPRALFLAFTTLALQGFGGVLAVVQRELVERRHWLTNEEFIEDWAVAQVMPGPNVVNLAVMMGDRYFGLRGALAALAGMLALPTVLLLVVATVYARFSGHPAMAGALRGMGAVAAGLIGGMAIKLGAALRQHPLGWRTACALALITALAIAGLHIPLPWVLLVVGGAACVLSWHRLGRP</sequence>